<dbReference type="HAMAP" id="MF_01393">
    <property type="entry name" value="ATP_synth_a_bact"/>
    <property type="match status" value="1"/>
</dbReference>
<dbReference type="InterPro" id="IPR045083">
    <property type="entry name" value="ATP_synth_F0_asu_bact/mt"/>
</dbReference>
<feature type="transmembrane region" description="Helical" evidence="11">
    <location>
        <begin position="33"/>
        <end position="51"/>
    </location>
</feature>
<dbReference type="AlphaFoldDB" id="A0A5J6MVW3"/>
<evidence type="ECO:0000256" key="1">
    <source>
        <dbReference type="ARBA" id="ARBA00004141"/>
    </source>
</evidence>
<evidence type="ECO:0000256" key="7">
    <source>
        <dbReference type="ARBA" id="ARBA00022989"/>
    </source>
</evidence>
<proteinExistence type="inferred from homology"/>
<comment type="function">
    <text evidence="11 12">Key component of the proton channel; it plays a direct role in the translocation of protons across the membrane.</text>
</comment>
<dbReference type="InterPro" id="IPR035908">
    <property type="entry name" value="F0_ATP_A_sf"/>
</dbReference>
<gene>
    <name evidence="11 13" type="primary">atpB</name>
    <name evidence="13" type="ORF">FRZ61_08050</name>
</gene>
<evidence type="ECO:0000256" key="12">
    <source>
        <dbReference type="RuleBase" id="RU000483"/>
    </source>
</evidence>
<evidence type="ECO:0000256" key="2">
    <source>
        <dbReference type="ARBA" id="ARBA00006810"/>
    </source>
</evidence>
<comment type="subcellular location">
    <subcellularLocation>
        <location evidence="11 12">Cell membrane</location>
        <topology evidence="11 12">Multi-pass membrane protein</topology>
    </subcellularLocation>
    <subcellularLocation>
        <location evidence="1">Membrane</location>
        <topology evidence="1">Multi-pass membrane protein</topology>
    </subcellularLocation>
</comment>
<dbReference type="CDD" id="cd00310">
    <property type="entry name" value="ATP-synt_Fo_a_6"/>
    <property type="match status" value="1"/>
</dbReference>
<keyword evidence="11" id="KW-1003">Cell membrane</keyword>
<keyword evidence="5 11" id="KW-0812">Transmembrane</keyword>
<keyword evidence="7 11" id="KW-1133">Transmembrane helix</keyword>
<feature type="transmembrane region" description="Helical" evidence="11">
    <location>
        <begin position="190"/>
        <end position="212"/>
    </location>
</feature>
<evidence type="ECO:0000256" key="10">
    <source>
        <dbReference type="ARBA" id="ARBA00023310"/>
    </source>
</evidence>
<dbReference type="PRINTS" id="PR00123">
    <property type="entry name" value="ATPASEA"/>
</dbReference>
<dbReference type="Proteomes" id="UP000325797">
    <property type="component" value="Chromosome"/>
</dbReference>
<dbReference type="NCBIfam" id="NF004482">
    <property type="entry name" value="PRK05815.2-4"/>
    <property type="match status" value="1"/>
</dbReference>
<comment type="similarity">
    <text evidence="2 11 12">Belongs to the ATPase A chain family.</text>
</comment>
<dbReference type="Gene3D" id="1.20.120.220">
    <property type="entry name" value="ATP synthase, F0 complex, subunit A"/>
    <property type="match status" value="1"/>
</dbReference>
<dbReference type="NCBIfam" id="TIGR01131">
    <property type="entry name" value="ATP_synt_6_or_A"/>
    <property type="match status" value="1"/>
</dbReference>
<dbReference type="GO" id="GO:0045259">
    <property type="term" value="C:proton-transporting ATP synthase complex"/>
    <property type="evidence" value="ECO:0007669"/>
    <property type="project" value="UniProtKB-KW"/>
</dbReference>
<feature type="transmembrane region" description="Helical" evidence="11">
    <location>
        <begin position="219"/>
        <end position="238"/>
    </location>
</feature>
<sequence>MATEAHSPLEQFTIHELIPLKIGGINASFTNSALWMVIAILAITLFLTLSMRSRALVPGRWQSLAEMFYEFIANLVRDNVGGEGRKYFPFIFTLFMFVLFCNVFGLIPYAFTVTSHIIVTLALALLVFIGVTAIGIIKNGPKFLRLFCPSGVPIFVLPLLIPIEIISYFIRPVTLSVRLFLNMMVGHTMLKVFAGFVTLLGIFGVAPLIFIAVFVGFELFVATLQAYIFAVLSCLYLHDALHPQH</sequence>
<evidence type="ECO:0000256" key="11">
    <source>
        <dbReference type="HAMAP-Rule" id="MF_01393"/>
    </source>
</evidence>
<dbReference type="GO" id="GO:0046933">
    <property type="term" value="F:proton-transporting ATP synthase activity, rotational mechanism"/>
    <property type="evidence" value="ECO:0007669"/>
    <property type="project" value="UniProtKB-UniRule"/>
</dbReference>
<dbReference type="GO" id="GO:0005886">
    <property type="term" value="C:plasma membrane"/>
    <property type="evidence" value="ECO:0007669"/>
    <property type="project" value="UniProtKB-SubCell"/>
</dbReference>
<feature type="transmembrane region" description="Helical" evidence="11">
    <location>
        <begin position="87"/>
        <end position="111"/>
    </location>
</feature>
<reference evidence="13 14" key="1">
    <citation type="submission" date="2019-08" db="EMBL/GenBank/DDBJ databases">
        <title>Hyperibacter terrae gen. nov., sp. nov. and Hyperibacter viscosus sp. nov., two new members in the family Rhodospirillaceae isolated from the rhizosphere of Hypericum perforatum.</title>
        <authorList>
            <person name="Noviana Z."/>
        </authorList>
    </citation>
    <scope>NUCLEOTIDE SEQUENCE [LARGE SCALE GENOMIC DNA]</scope>
    <source>
        <strain evidence="13 14">R5959</strain>
    </source>
</reference>
<evidence type="ECO:0000256" key="6">
    <source>
        <dbReference type="ARBA" id="ARBA00022781"/>
    </source>
</evidence>
<keyword evidence="4 11" id="KW-0138">CF(0)</keyword>
<evidence type="ECO:0000256" key="8">
    <source>
        <dbReference type="ARBA" id="ARBA00023065"/>
    </source>
</evidence>
<keyword evidence="10 11" id="KW-0066">ATP synthesis</keyword>
<keyword evidence="3 11" id="KW-0813">Transport</keyword>
<name>A0A5J6MVW3_9PROT</name>
<evidence type="ECO:0000256" key="4">
    <source>
        <dbReference type="ARBA" id="ARBA00022547"/>
    </source>
</evidence>
<dbReference type="RefSeq" id="WP_151115092.1">
    <property type="nucleotide sequence ID" value="NZ_CP042582.1"/>
</dbReference>
<accession>A0A5J6MVW3</accession>
<keyword evidence="8 11" id="KW-0406">Ion transport</keyword>
<organism evidence="13 14">
    <name type="scientific">Hypericibacter adhaerens</name>
    <dbReference type="NCBI Taxonomy" id="2602016"/>
    <lineage>
        <taxon>Bacteria</taxon>
        <taxon>Pseudomonadati</taxon>
        <taxon>Pseudomonadota</taxon>
        <taxon>Alphaproteobacteria</taxon>
        <taxon>Rhodospirillales</taxon>
        <taxon>Dongiaceae</taxon>
        <taxon>Hypericibacter</taxon>
    </lineage>
</organism>
<feature type="transmembrane region" description="Helical" evidence="11">
    <location>
        <begin position="144"/>
        <end position="170"/>
    </location>
</feature>
<dbReference type="Pfam" id="PF00119">
    <property type="entry name" value="ATP-synt_A"/>
    <property type="match status" value="1"/>
</dbReference>
<dbReference type="SUPFAM" id="SSF81336">
    <property type="entry name" value="F1F0 ATP synthase subunit A"/>
    <property type="match status" value="1"/>
</dbReference>
<evidence type="ECO:0000256" key="5">
    <source>
        <dbReference type="ARBA" id="ARBA00022692"/>
    </source>
</evidence>
<evidence type="ECO:0000313" key="13">
    <source>
        <dbReference type="EMBL" id="QEX20885.1"/>
    </source>
</evidence>
<evidence type="ECO:0000256" key="3">
    <source>
        <dbReference type="ARBA" id="ARBA00022448"/>
    </source>
</evidence>
<keyword evidence="14" id="KW-1185">Reference proteome</keyword>
<dbReference type="OrthoDB" id="9809130at2"/>
<keyword evidence="9 11" id="KW-0472">Membrane</keyword>
<dbReference type="InterPro" id="IPR000568">
    <property type="entry name" value="ATP_synth_F0_asu"/>
</dbReference>
<dbReference type="PANTHER" id="PTHR11410">
    <property type="entry name" value="ATP SYNTHASE SUBUNIT A"/>
    <property type="match status" value="1"/>
</dbReference>
<dbReference type="KEGG" id="hadh:FRZ61_08050"/>
<evidence type="ECO:0000256" key="9">
    <source>
        <dbReference type="ARBA" id="ARBA00023136"/>
    </source>
</evidence>
<feature type="transmembrane region" description="Helical" evidence="11">
    <location>
        <begin position="117"/>
        <end position="137"/>
    </location>
</feature>
<dbReference type="PANTHER" id="PTHR11410:SF0">
    <property type="entry name" value="ATP SYNTHASE SUBUNIT A"/>
    <property type="match status" value="1"/>
</dbReference>
<dbReference type="EMBL" id="CP042582">
    <property type="protein sequence ID" value="QEX20885.1"/>
    <property type="molecule type" value="Genomic_DNA"/>
</dbReference>
<keyword evidence="6 11" id="KW-0375">Hydrogen ion transport</keyword>
<evidence type="ECO:0000313" key="14">
    <source>
        <dbReference type="Proteomes" id="UP000325797"/>
    </source>
</evidence>
<protein>
    <recommendedName>
        <fullName evidence="11 12">ATP synthase subunit a</fullName>
    </recommendedName>
    <alternativeName>
        <fullName evidence="11">ATP synthase F0 sector subunit a</fullName>
    </alternativeName>
    <alternativeName>
        <fullName evidence="11">F-ATPase subunit 6</fullName>
    </alternativeName>
</protein>